<sequence length="116" mass="12314">MQSAPLSLMFNSCNPTAPSKPTDLVELALIELALLPVRDANSRALILEGASSSVMSHCILKPSIHNASILSMAEGAKSSRDTYSASTSSAADSELIFFNCWLVKSPLVLFVPADMT</sequence>
<dbReference type="EMBL" id="GISG01230622">
    <property type="protein sequence ID" value="MBA4666139.1"/>
    <property type="molecule type" value="Transcribed_RNA"/>
</dbReference>
<dbReference type="AlphaFoldDB" id="A0A7C9AED8"/>
<reference evidence="1" key="2">
    <citation type="submission" date="2020-07" db="EMBL/GenBank/DDBJ databases">
        <authorList>
            <person name="Vera ALvarez R."/>
            <person name="Arias-Moreno D.M."/>
            <person name="Jimenez-Jacinto V."/>
            <person name="Jimenez-Bremont J.F."/>
            <person name="Swaminathan K."/>
            <person name="Moose S.P."/>
            <person name="Guerrero-Gonzalez M.L."/>
            <person name="Marino-Ramirez L."/>
            <person name="Landsman D."/>
            <person name="Rodriguez-Kessler M."/>
            <person name="Delgado-Sanchez P."/>
        </authorList>
    </citation>
    <scope>NUCLEOTIDE SEQUENCE</scope>
    <source>
        <tissue evidence="1">Cladode</tissue>
    </source>
</reference>
<proteinExistence type="predicted"/>
<organism evidence="1">
    <name type="scientific">Opuntia streptacantha</name>
    <name type="common">Prickly pear cactus</name>
    <name type="synonym">Opuntia cardona</name>
    <dbReference type="NCBI Taxonomy" id="393608"/>
    <lineage>
        <taxon>Eukaryota</taxon>
        <taxon>Viridiplantae</taxon>
        <taxon>Streptophyta</taxon>
        <taxon>Embryophyta</taxon>
        <taxon>Tracheophyta</taxon>
        <taxon>Spermatophyta</taxon>
        <taxon>Magnoliopsida</taxon>
        <taxon>eudicotyledons</taxon>
        <taxon>Gunneridae</taxon>
        <taxon>Pentapetalae</taxon>
        <taxon>Caryophyllales</taxon>
        <taxon>Cactineae</taxon>
        <taxon>Cactaceae</taxon>
        <taxon>Opuntioideae</taxon>
        <taxon>Opuntia</taxon>
    </lineage>
</organism>
<name>A0A7C9AED8_OPUST</name>
<protein>
    <submittedName>
        <fullName evidence="1">Uncharacterized protein</fullName>
    </submittedName>
</protein>
<reference evidence="1" key="1">
    <citation type="journal article" date="2013" name="J. Plant Res.">
        <title>Effect of fungi and light on seed germination of three Opuntia species from semiarid lands of central Mexico.</title>
        <authorList>
            <person name="Delgado-Sanchez P."/>
            <person name="Jimenez-Bremont J.F."/>
            <person name="Guerrero-Gonzalez Mde L."/>
            <person name="Flores J."/>
        </authorList>
    </citation>
    <scope>NUCLEOTIDE SEQUENCE</scope>
    <source>
        <tissue evidence="1">Cladode</tissue>
    </source>
</reference>
<evidence type="ECO:0000313" key="1">
    <source>
        <dbReference type="EMBL" id="MBA4666139.1"/>
    </source>
</evidence>
<accession>A0A7C9AED8</accession>